<evidence type="ECO:0000313" key="3">
    <source>
        <dbReference type="EMBL" id="CAG8953928.1"/>
    </source>
</evidence>
<feature type="compositionally biased region" description="Polar residues" evidence="1">
    <location>
        <begin position="33"/>
        <end position="45"/>
    </location>
</feature>
<feature type="compositionally biased region" description="Basic and acidic residues" evidence="1">
    <location>
        <begin position="1"/>
        <end position="14"/>
    </location>
</feature>
<dbReference type="OrthoDB" id="5396810at2759"/>
<feature type="compositionally biased region" description="Basic and acidic residues" evidence="1">
    <location>
        <begin position="48"/>
        <end position="57"/>
    </location>
</feature>
<accession>A0A9N9KW37</accession>
<evidence type="ECO:0000256" key="2">
    <source>
        <dbReference type="SAM" id="Phobius"/>
    </source>
</evidence>
<dbReference type="AlphaFoldDB" id="A0A9N9KW37"/>
<name>A0A9N9KW37_9HELO</name>
<proteinExistence type="predicted"/>
<dbReference type="Proteomes" id="UP000696280">
    <property type="component" value="Unassembled WGS sequence"/>
</dbReference>
<dbReference type="EMBL" id="CAJVRL010000054">
    <property type="protein sequence ID" value="CAG8953928.1"/>
    <property type="molecule type" value="Genomic_DNA"/>
</dbReference>
<dbReference type="SUPFAM" id="SSF89372">
    <property type="entry name" value="Fucose-specific lectin"/>
    <property type="match status" value="2"/>
</dbReference>
<keyword evidence="2" id="KW-1133">Transmembrane helix</keyword>
<organism evidence="3 4">
    <name type="scientific">Hymenoscyphus fraxineus</name>
    <dbReference type="NCBI Taxonomy" id="746836"/>
    <lineage>
        <taxon>Eukaryota</taxon>
        <taxon>Fungi</taxon>
        <taxon>Dikarya</taxon>
        <taxon>Ascomycota</taxon>
        <taxon>Pezizomycotina</taxon>
        <taxon>Leotiomycetes</taxon>
        <taxon>Helotiales</taxon>
        <taxon>Helotiaceae</taxon>
        <taxon>Hymenoscyphus</taxon>
    </lineage>
</organism>
<comment type="caution">
    <text evidence="3">The sequence shown here is derived from an EMBL/GenBank/DDBJ whole genome shotgun (WGS) entry which is preliminary data.</text>
</comment>
<feature type="transmembrane region" description="Helical" evidence="2">
    <location>
        <begin position="74"/>
        <end position="97"/>
    </location>
</feature>
<feature type="region of interest" description="Disordered" evidence="1">
    <location>
        <begin position="1"/>
        <end position="21"/>
    </location>
</feature>
<evidence type="ECO:0000256" key="1">
    <source>
        <dbReference type="SAM" id="MobiDB-lite"/>
    </source>
</evidence>
<keyword evidence="2" id="KW-0812">Transmembrane</keyword>
<keyword evidence="2" id="KW-0472">Membrane</keyword>
<gene>
    <name evidence="3" type="ORF">HYFRA_00010889</name>
</gene>
<dbReference type="Gene3D" id="2.120.10.70">
    <property type="entry name" value="Fucose-specific lectin"/>
    <property type="match status" value="1"/>
</dbReference>
<feature type="region of interest" description="Disordered" evidence="1">
    <location>
        <begin position="33"/>
        <end position="57"/>
    </location>
</feature>
<reference evidence="3" key="1">
    <citation type="submission" date="2021-07" db="EMBL/GenBank/DDBJ databases">
        <authorList>
            <person name="Durling M."/>
        </authorList>
    </citation>
    <scope>NUCLEOTIDE SEQUENCE</scope>
</reference>
<protein>
    <recommendedName>
        <fullName evidence="5">Fucose-specific lectin</fullName>
    </recommendedName>
</protein>
<evidence type="ECO:0000313" key="4">
    <source>
        <dbReference type="Proteomes" id="UP000696280"/>
    </source>
</evidence>
<sequence>MHNEEQHSTLERVYLESSQPDLEVSQPALEVNTKVQKSASETQLPFQDAHDLPYRPSSPDKLRARTICGSKKRFAIIAAILAFVLAGGVGGVLGGTIGRRKRAKPAEKEPEQNQTVSALLETSKLASVNWTDSNSFIHHGLLYQNTTNAILCSVWDSQNTTWTTSPVSVDAKRVESGTSIAAVAGYVEDLPAPDSAANTKVFQISIYFYSTENNIMEFYTRDMQARTWELGLLTNRQINGYPKSQLAATRHQCGSVWCNNGTVLMFQDANQKLKAISYNRTVIDSPQGPSVKGWDVQASELDTPVESKTPLALIPLANPTTSKVASLLKAYGVSNKITQEFAWTRGTWVPATSFNDDRQETSQLSAIPLNTAGGGLSDIYLTKLYPNGKIASIWCNDQRWSGLAAPTLNEAPIGTNFTAISMSYDRRVYGISSGKIQEYDIDVKNPMSWTYLGTINA</sequence>
<evidence type="ECO:0008006" key="5">
    <source>
        <dbReference type="Google" id="ProtNLM"/>
    </source>
</evidence>
<keyword evidence="4" id="KW-1185">Reference proteome</keyword>